<feature type="domain" description="Glucose-methanol-choline oxidoreductase C-terminal" evidence="2">
    <location>
        <begin position="93"/>
        <end position="228"/>
    </location>
</feature>
<dbReference type="PANTHER" id="PTHR11552">
    <property type="entry name" value="GLUCOSE-METHANOL-CHOLINE GMC OXIDOREDUCTASE"/>
    <property type="match status" value="1"/>
</dbReference>
<dbReference type="PANTHER" id="PTHR11552:SF147">
    <property type="entry name" value="CHOLINE DEHYDROGENASE, MITOCHONDRIAL"/>
    <property type="match status" value="1"/>
</dbReference>
<keyword evidence="4" id="KW-1185">Reference proteome</keyword>
<reference evidence="3 4" key="1">
    <citation type="submission" date="2021-12" db="EMBL/GenBank/DDBJ databases">
        <title>Siccirubricoccus leaddurans sp. nov., a high concentration Zn2+ tolerance bacterium.</title>
        <authorList>
            <person name="Cao Y."/>
        </authorList>
    </citation>
    <scope>NUCLEOTIDE SEQUENCE [LARGE SCALE GENOMIC DNA]</scope>
    <source>
        <strain evidence="3 4">KC 17139</strain>
    </source>
</reference>
<dbReference type="Gene3D" id="3.30.560.10">
    <property type="entry name" value="Glucose Oxidase, domain 3"/>
    <property type="match status" value="1"/>
</dbReference>
<dbReference type="SUPFAM" id="SSF54373">
    <property type="entry name" value="FAD-linked reductases, C-terminal domain"/>
    <property type="match status" value="1"/>
</dbReference>
<evidence type="ECO:0000313" key="4">
    <source>
        <dbReference type="Proteomes" id="UP001523392"/>
    </source>
</evidence>
<dbReference type="EMBL" id="JAFIRR010000012">
    <property type="protein sequence ID" value="MCO6415034.1"/>
    <property type="molecule type" value="Genomic_DNA"/>
</dbReference>
<dbReference type="Proteomes" id="UP001523392">
    <property type="component" value="Unassembled WGS sequence"/>
</dbReference>
<proteinExistence type="inferred from homology"/>
<gene>
    <name evidence="3" type="ORF">JYK14_02425</name>
</gene>
<organism evidence="3 4">
    <name type="scientific">Siccirubricoccus soli</name>
    <dbReference type="NCBI Taxonomy" id="2899147"/>
    <lineage>
        <taxon>Bacteria</taxon>
        <taxon>Pseudomonadati</taxon>
        <taxon>Pseudomonadota</taxon>
        <taxon>Alphaproteobacteria</taxon>
        <taxon>Acetobacterales</taxon>
        <taxon>Roseomonadaceae</taxon>
        <taxon>Siccirubricoccus</taxon>
    </lineage>
</organism>
<evidence type="ECO:0000313" key="3">
    <source>
        <dbReference type="EMBL" id="MCO6415034.1"/>
    </source>
</evidence>
<dbReference type="Pfam" id="PF05199">
    <property type="entry name" value="GMC_oxred_C"/>
    <property type="match status" value="1"/>
</dbReference>
<dbReference type="InterPro" id="IPR012132">
    <property type="entry name" value="GMC_OxRdtase"/>
</dbReference>
<dbReference type="InterPro" id="IPR036188">
    <property type="entry name" value="FAD/NAD-bd_sf"/>
</dbReference>
<name>A0ABT1D198_9PROT</name>
<dbReference type="Gene3D" id="3.50.50.60">
    <property type="entry name" value="FAD/NAD(P)-binding domain"/>
    <property type="match status" value="1"/>
</dbReference>
<dbReference type="SUPFAM" id="SSF51905">
    <property type="entry name" value="FAD/NAD(P)-binding domain"/>
    <property type="match status" value="1"/>
</dbReference>
<comment type="similarity">
    <text evidence="1">Belongs to the GMC oxidoreductase family.</text>
</comment>
<protein>
    <submittedName>
        <fullName evidence="3">GMC oxidoreductase</fullName>
    </submittedName>
</protein>
<feature type="non-terminal residue" evidence="3">
    <location>
        <position position="1"/>
    </location>
</feature>
<dbReference type="InterPro" id="IPR007867">
    <property type="entry name" value="GMC_OxRtase_C"/>
</dbReference>
<comment type="caution">
    <text evidence="3">The sequence shown here is derived from an EMBL/GenBank/DDBJ whole genome shotgun (WGS) entry which is preliminary data.</text>
</comment>
<evidence type="ECO:0000256" key="1">
    <source>
        <dbReference type="ARBA" id="ARBA00010790"/>
    </source>
</evidence>
<evidence type="ECO:0000259" key="2">
    <source>
        <dbReference type="Pfam" id="PF05199"/>
    </source>
</evidence>
<dbReference type="RefSeq" id="WP_252951645.1">
    <property type="nucleotide sequence ID" value="NZ_JAFIRR010000012.1"/>
</dbReference>
<sequence>TTRVVMRIRPGVPTLNELSRGVRLGREVLRWSRGQPSILAICPSHVHVFWKSFEGLDLPDLQCVFTPGNYADGKLTELDDYPGVTGSAWQHRPESSGWVRARSTNVFEDPEINPNYLADPMDRQVHLAGIRLVRRLLTTPEMLRHVEGEIQPGLALQTDDELLDFARRNGSTTFHLAGTARMGPATDPTAVVDDRLQVHGLQGLRVVDASIMPNLPSANTLATVLMIAEKAADLIRGRQAPAEDVPVAAFEAA</sequence>
<accession>A0ABT1D198</accession>